<dbReference type="OrthoDB" id="2423195at2759"/>
<dbReference type="Pfam" id="PF13086">
    <property type="entry name" value="AAA_11"/>
    <property type="match status" value="1"/>
</dbReference>
<feature type="zinc finger region" description="C3H1-type" evidence="7">
    <location>
        <begin position="4"/>
        <end position="31"/>
    </location>
</feature>
<comment type="subcellular location">
    <subcellularLocation>
        <location evidence="1">Cytoplasm</location>
    </subcellularLocation>
</comment>
<dbReference type="InterPro" id="IPR000571">
    <property type="entry name" value="Znf_CCCH"/>
</dbReference>
<keyword evidence="6" id="KW-0391">Immunity</keyword>
<evidence type="ECO:0000256" key="1">
    <source>
        <dbReference type="ARBA" id="ARBA00004496"/>
    </source>
</evidence>
<dbReference type="GO" id="GO:0008270">
    <property type="term" value="F:zinc ion binding"/>
    <property type="evidence" value="ECO:0007669"/>
    <property type="project" value="UniProtKB-KW"/>
</dbReference>
<feature type="domain" description="C3H1-type" evidence="9">
    <location>
        <begin position="71"/>
        <end position="99"/>
    </location>
</feature>
<organism evidence="11 12">
    <name type="scientific">Jaapia argillacea MUCL 33604</name>
    <dbReference type="NCBI Taxonomy" id="933084"/>
    <lineage>
        <taxon>Eukaryota</taxon>
        <taxon>Fungi</taxon>
        <taxon>Dikarya</taxon>
        <taxon>Basidiomycota</taxon>
        <taxon>Agaricomycotina</taxon>
        <taxon>Agaricomycetes</taxon>
        <taxon>Agaricomycetidae</taxon>
        <taxon>Jaapiales</taxon>
        <taxon>Jaapiaceae</taxon>
        <taxon>Jaapia</taxon>
    </lineage>
</organism>
<dbReference type="PROSITE" id="PS51981">
    <property type="entry name" value="ZF_RZ"/>
    <property type="match status" value="1"/>
</dbReference>
<dbReference type="InterPro" id="IPR045055">
    <property type="entry name" value="DNA2/NAM7-like"/>
</dbReference>
<protein>
    <recommendedName>
        <fullName evidence="13">NFX1-type zinc finger-containing protein 1</fullName>
    </recommendedName>
</protein>
<dbReference type="SUPFAM" id="SSF52540">
    <property type="entry name" value="P-loop containing nucleoside triphosphate hydrolases"/>
    <property type="match status" value="1"/>
</dbReference>
<evidence type="ECO:0008006" key="13">
    <source>
        <dbReference type="Google" id="ProtNLM"/>
    </source>
</evidence>
<dbReference type="EMBL" id="KL197710">
    <property type="protein sequence ID" value="KDQ62856.1"/>
    <property type="molecule type" value="Genomic_DNA"/>
</dbReference>
<dbReference type="InParanoid" id="A0A067QJR7"/>
<dbReference type="GO" id="GO:0002376">
    <property type="term" value="P:immune system process"/>
    <property type="evidence" value="ECO:0007669"/>
    <property type="project" value="UniProtKB-KW"/>
</dbReference>
<dbReference type="CDD" id="cd18808">
    <property type="entry name" value="SF1_C_Upf1"/>
    <property type="match status" value="1"/>
</dbReference>
<dbReference type="InterPro" id="IPR041679">
    <property type="entry name" value="DNA2/NAM7-like_C"/>
</dbReference>
<keyword evidence="3 7" id="KW-0479">Metal-binding</keyword>
<evidence type="ECO:0000256" key="3">
    <source>
        <dbReference type="ARBA" id="ARBA00022723"/>
    </source>
</evidence>
<evidence type="ECO:0000313" key="11">
    <source>
        <dbReference type="EMBL" id="KDQ62856.1"/>
    </source>
</evidence>
<dbReference type="PROSITE" id="PS50103">
    <property type="entry name" value="ZF_C3H1"/>
    <property type="match status" value="2"/>
</dbReference>
<sequence length="2237" mass="251349">MAHQNRRLCEFFNKPGGCYKKDKCRFVHDATRSSVAGPSPASPPRQPGGASPRRGSPTQHRSSPGGSGVSRAPRGICDFYWSTGSCARGFDCGFKHQQRTLADGQGVSERDDEEVHSISLPELPASSVSSHYGHYNLSPSNIHNSLQDYLGSSYVDKPLRIAGFARALGSVNAYNKSWNSETAQDLLTTIVKPEGNGLVRIAEILRFENVSFVVGVRTDALSFQRGYFPVLEFLSTDLILKSTLHHNINALYAILEANYESVHETILACVGGMVAARTWKDPEQSRYAATLGPLNGVVVFQTLATLFYQYFTRFKQAIRNHPQILDMIRDLQSWFTLWSSDVLSASPRFSDDPIVTCDRLLREQTLGSLEENVARLASIVARESTVADRLRKPITKPTVSLADKEMAFMNRIQQAYIPPGTLRVEGPRHDNDFVEISNIRIAPTHDELMGPLPPYLPFFVEGAPHHLPPKTMERHLDIQFRLLREELISSLRESLSWVSKDLDEMFKPGPRPQKRPDTILDGILKKKGGAYRTSGRNSVFFQVYTNAEFTPVKAERRNCTVGLSLDPPPSGGARDPSPKVREEFWRHSKRLGSGSLVALVLVRNKSAKIFLGTVMSFGQDIADSSKVDAKRIQIRVLFFDAEVEMLALRPQQTSKDPSNFALLVDNNVMFESVRPFLETLKTVEPTSIPFSRYICGGSRLEAIEISPPKYAMSRQFRFNLQCLAKPGEVINPLDVSNVAGVVRAREELRRSSQLDPSQADAVVDTLIREVSLIQGPPGTGKSFTGKEILRTLFASKIKPIVLIAFTNHALDHMISSILDAGITNRLVRLGSRSSDERVSEYSLDKLEKLDDSGRDRSIAREFAQMKNVEKDMIRVMDSIQVPTLTYGLVEHYLEVHYPEHMNNLISPPDWIDSFAQKRWDDDEENGQWINTKDKKKKKSVEDDTISRSFYGFWRSGADIEFIVSLSQQLADSSTPAVQSQGPENGISRVQQILESFGLVQIPKLPSGRRGIDALLGFANVWALSLEERTRLSSAWEGMIRTEAYNQHLWEYEDLRRKYNEACERYNEVRDENRRRLLSKIDLIGCTTTGAAKLTSLLANIAPRVLMLEEAGQVLEAHVLAALVPSVQHLICIGDPQQLRPTLATFSLSMDSERGRELFKLDRSLMERLSNSGLPMSQINVQRRMRPSISHLIRTILYPNLADHDVVLEYPTVQCMQSNVFFLNHTNPENSGEDSVSKYNMFEAEMIRDLVLYFLKQGPYSGPGDIAVLCAYLGQLQKVRAALRDLKIAVSVDERDEQELARQGVEEESGFDQVVVAKHIRLGTVDIFQGQEAKIVIVSLVRNTGSFETSNAPIGFLKSSNRINVALSRAKHGLYIMGNASNLRQNSTWRVIVEQLEDRDQVGPALPIVCPRHPEQTRLVSKPGDIPAQAPQGGCLLPCAFRLSCGHNCPSACHADLDNHRSTLCDQPCPKVPCPQGHPCVRRCFEDCGPCQFPYAKVKLPCGHIAKSKIPCHQMDNLAAIPCRERVVKRLPHCEHSAKVQCHQDPATVVCKETCNGQMGCCSRTCKSRCSDCQYLSRATPAPNPQGPVARSRHRPHPCERSLYCEHRCGLDCSERHECSTDCRQSCRQICSHHTCPKPCSDPCPPCMEPCGWRCIHHSCPVACGSICSRLPCDEPCPRTLRCTHPCPSVCGEPCSNQACVICLPEDRKEDIVDFIMQRRLSEIDVTSTDVSDRLITLQCGHVFTVETLDGHCSMGEYYEVDAMGHYISPKQPPIEYQTPPVCPTCRGPITSPRYGRVTKRANLDILERNVASNMAKQLNPELQVVNSNVSDMEEATKELKVEEGFRPEGEFQALADARRKLFGKDDEPLPPDLFFQQGLRSIHGFSSAEAKAWYQIIRPLVLSYGKVTRIARTRFPHVHAYEASVTTLYRLELESIRSDPERACEDAEQVALHAISRKIGQSPPKADRKFHVEAFLLSIELRCMIAQIAQARISALTEPNSHHRRLWTSFVQFIYESCLRDSHKALWIAESTSASRQAARASIIIMRAETEKFRFDTVMECDAHRRGGRLPQEDRDRLLGEVKLKQREMMSSFRKIEQTYLRSRPSQTMEDVKGERAWFKDNCSQKGNRYIREFEDLKEHIMTDKGYEPLSLQEREDIVKALSFTHRGHFYQCENGHPFVIGECGGATQASRCPECGAPIGGHDHQLLASNTRAREFEDIARRQGSLDPAFPWTRGA</sequence>
<dbReference type="Proteomes" id="UP000027265">
    <property type="component" value="Unassembled WGS sequence"/>
</dbReference>
<dbReference type="CDD" id="cd06008">
    <property type="entry name" value="NF-X1-zinc-finger"/>
    <property type="match status" value="1"/>
</dbReference>
<dbReference type="InterPro" id="IPR041677">
    <property type="entry name" value="DNA2/NAM7_AAA_11"/>
</dbReference>
<dbReference type="SMART" id="SM00356">
    <property type="entry name" value="ZnF_C3H1"/>
    <property type="match status" value="2"/>
</dbReference>
<evidence type="ECO:0000256" key="4">
    <source>
        <dbReference type="ARBA" id="ARBA00022771"/>
    </source>
</evidence>
<feature type="domain" description="RZ-type" evidence="10">
    <location>
        <begin position="2150"/>
        <end position="2223"/>
    </location>
</feature>
<evidence type="ECO:0000256" key="7">
    <source>
        <dbReference type="PROSITE-ProRule" id="PRU00723"/>
    </source>
</evidence>
<evidence type="ECO:0000259" key="10">
    <source>
        <dbReference type="PROSITE" id="PS51981"/>
    </source>
</evidence>
<dbReference type="HOGENOM" id="CLU_001490_4_0_1"/>
<name>A0A067QJR7_9AGAM</name>
<evidence type="ECO:0000256" key="6">
    <source>
        <dbReference type="ARBA" id="ARBA00022859"/>
    </source>
</evidence>
<reference evidence="12" key="1">
    <citation type="journal article" date="2014" name="Proc. Natl. Acad. Sci. U.S.A.">
        <title>Extensive sampling of basidiomycete genomes demonstrates inadequacy of the white-rot/brown-rot paradigm for wood decay fungi.</title>
        <authorList>
            <person name="Riley R."/>
            <person name="Salamov A.A."/>
            <person name="Brown D.W."/>
            <person name="Nagy L.G."/>
            <person name="Floudas D."/>
            <person name="Held B.W."/>
            <person name="Levasseur A."/>
            <person name="Lombard V."/>
            <person name="Morin E."/>
            <person name="Otillar R."/>
            <person name="Lindquist E.A."/>
            <person name="Sun H."/>
            <person name="LaButti K.M."/>
            <person name="Schmutz J."/>
            <person name="Jabbour D."/>
            <person name="Luo H."/>
            <person name="Baker S.E."/>
            <person name="Pisabarro A.G."/>
            <person name="Walton J.D."/>
            <person name="Blanchette R.A."/>
            <person name="Henrissat B."/>
            <person name="Martin F."/>
            <person name="Cullen D."/>
            <person name="Hibbett D.S."/>
            <person name="Grigoriev I.V."/>
        </authorList>
    </citation>
    <scope>NUCLEOTIDE SEQUENCE [LARGE SCALE GENOMIC DNA]</scope>
    <source>
        <strain evidence="12">MUCL 33604</strain>
    </source>
</reference>
<evidence type="ECO:0000256" key="8">
    <source>
        <dbReference type="SAM" id="MobiDB-lite"/>
    </source>
</evidence>
<dbReference type="InterPro" id="IPR027417">
    <property type="entry name" value="P-loop_NTPase"/>
</dbReference>
<evidence type="ECO:0000259" key="9">
    <source>
        <dbReference type="PROSITE" id="PS50103"/>
    </source>
</evidence>
<dbReference type="InterPro" id="IPR047187">
    <property type="entry name" value="SF1_C_Upf1"/>
</dbReference>
<keyword evidence="5 7" id="KW-0862">Zinc</keyword>
<keyword evidence="2" id="KW-0963">Cytoplasm</keyword>
<dbReference type="PANTHER" id="PTHR10887:SF445">
    <property type="entry name" value="NFX1-TYPE ZINC FINGER-CONTAINING PROTEIN 1"/>
    <property type="match status" value="1"/>
</dbReference>
<feature type="region of interest" description="Disordered" evidence="8">
    <location>
        <begin position="30"/>
        <end position="70"/>
    </location>
</feature>
<dbReference type="GO" id="GO:0005737">
    <property type="term" value="C:cytoplasm"/>
    <property type="evidence" value="ECO:0007669"/>
    <property type="project" value="UniProtKB-SubCell"/>
</dbReference>
<gene>
    <name evidence="11" type="ORF">JAAARDRAFT_202408</name>
</gene>
<accession>A0A067QJR7</accession>
<dbReference type="Gene3D" id="3.40.50.300">
    <property type="entry name" value="P-loop containing nucleotide triphosphate hydrolases"/>
    <property type="match status" value="3"/>
</dbReference>
<keyword evidence="12" id="KW-1185">Reference proteome</keyword>
<dbReference type="Pfam" id="PF13087">
    <property type="entry name" value="AAA_12"/>
    <property type="match status" value="1"/>
</dbReference>
<dbReference type="Pfam" id="PF20173">
    <property type="entry name" value="ZnF_RZ-type"/>
    <property type="match status" value="1"/>
</dbReference>
<dbReference type="GO" id="GO:0031380">
    <property type="term" value="C:nuclear RNA-directed RNA polymerase complex"/>
    <property type="evidence" value="ECO:0007669"/>
    <property type="project" value="TreeGrafter"/>
</dbReference>
<dbReference type="GO" id="GO:0031048">
    <property type="term" value="P:regulatory ncRNA-mediated heterochromatin formation"/>
    <property type="evidence" value="ECO:0007669"/>
    <property type="project" value="TreeGrafter"/>
</dbReference>
<feature type="domain" description="C3H1-type" evidence="9">
    <location>
        <begin position="4"/>
        <end position="31"/>
    </location>
</feature>
<dbReference type="GO" id="GO:0004386">
    <property type="term" value="F:helicase activity"/>
    <property type="evidence" value="ECO:0007669"/>
    <property type="project" value="InterPro"/>
</dbReference>
<evidence type="ECO:0000256" key="2">
    <source>
        <dbReference type="ARBA" id="ARBA00022490"/>
    </source>
</evidence>
<dbReference type="STRING" id="933084.A0A067QJR7"/>
<keyword evidence="4 7" id="KW-0863">Zinc-finger</keyword>
<proteinExistence type="predicted"/>
<dbReference type="InterPro" id="IPR046439">
    <property type="entry name" value="ZF_RZ_dom"/>
</dbReference>
<dbReference type="PANTHER" id="PTHR10887">
    <property type="entry name" value="DNA2/NAM7 HELICASE FAMILY"/>
    <property type="match status" value="1"/>
</dbReference>
<evidence type="ECO:0000256" key="5">
    <source>
        <dbReference type="ARBA" id="ARBA00022833"/>
    </source>
</evidence>
<evidence type="ECO:0000313" key="12">
    <source>
        <dbReference type="Proteomes" id="UP000027265"/>
    </source>
</evidence>
<feature type="zinc finger region" description="C3H1-type" evidence="7">
    <location>
        <begin position="71"/>
        <end position="99"/>
    </location>
</feature>